<dbReference type="OrthoDB" id="3027208at2759"/>
<proteinExistence type="predicted"/>
<feature type="non-terminal residue" evidence="2">
    <location>
        <position position="149"/>
    </location>
</feature>
<name>A0A0C3S120_PHLG1</name>
<dbReference type="STRING" id="745531.A0A0C3S120"/>
<dbReference type="Gene3D" id="3.30.710.10">
    <property type="entry name" value="Potassium Channel Kv1.1, Chain A"/>
    <property type="match status" value="1"/>
</dbReference>
<organism evidence="2 3">
    <name type="scientific">Phlebiopsis gigantea (strain 11061_1 CR5-6)</name>
    <name type="common">White-rot fungus</name>
    <name type="synonym">Peniophora gigantea</name>
    <dbReference type="NCBI Taxonomy" id="745531"/>
    <lineage>
        <taxon>Eukaryota</taxon>
        <taxon>Fungi</taxon>
        <taxon>Dikarya</taxon>
        <taxon>Basidiomycota</taxon>
        <taxon>Agaricomycotina</taxon>
        <taxon>Agaricomycetes</taxon>
        <taxon>Polyporales</taxon>
        <taxon>Phanerochaetaceae</taxon>
        <taxon>Phlebiopsis</taxon>
    </lineage>
</organism>
<evidence type="ECO:0000313" key="3">
    <source>
        <dbReference type="Proteomes" id="UP000053257"/>
    </source>
</evidence>
<dbReference type="AlphaFoldDB" id="A0A0C3S120"/>
<dbReference type="PROSITE" id="PS50097">
    <property type="entry name" value="BTB"/>
    <property type="match status" value="1"/>
</dbReference>
<dbReference type="SUPFAM" id="SSF54695">
    <property type="entry name" value="POZ domain"/>
    <property type="match status" value="1"/>
</dbReference>
<reference evidence="2 3" key="1">
    <citation type="journal article" date="2014" name="PLoS Genet.">
        <title>Analysis of the Phlebiopsis gigantea genome, transcriptome and secretome provides insight into its pioneer colonization strategies of wood.</title>
        <authorList>
            <person name="Hori C."/>
            <person name="Ishida T."/>
            <person name="Igarashi K."/>
            <person name="Samejima M."/>
            <person name="Suzuki H."/>
            <person name="Master E."/>
            <person name="Ferreira P."/>
            <person name="Ruiz-Duenas F.J."/>
            <person name="Held B."/>
            <person name="Canessa P."/>
            <person name="Larrondo L.F."/>
            <person name="Schmoll M."/>
            <person name="Druzhinina I.S."/>
            <person name="Kubicek C.P."/>
            <person name="Gaskell J.A."/>
            <person name="Kersten P."/>
            <person name="St John F."/>
            <person name="Glasner J."/>
            <person name="Sabat G."/>
            <person name="Splinter BonDurant S."/>
            <person name="Syed K."/>
            <person name="Yadav J."/>
            <person name="Mgbeahuruike A.C."/>
            <person name="Kovalchuk A."/>
            <person name="Asiegbu F.O."/>
            <person name="Lackner G."/>
            <person name="Hoffmeister D."/>
            <person name="Rencoret J."/>
            <person name="Gutierrez A."/>
            <person name="Sun H."/>
            <person name="Lindquist E."/>
            <person name="Barry K."/>
            <person name="Riley R."/>
            <person name="Grigoriev I.V."/>
            <person name="Henrissat B."/>
            <person name="Kues U."/>
            <person name="Berka R.M."/>
            <person name="Martinez A.T."/>
            <person name="Covert S.F."/>
            <person name="Blanchette R.A."/>
            <person name="Cullen D."/>
        </authorList>
    </citation>
    <scope>NUCLEOTIDE SEQUENCE [LARGE SCALE GENOMIC DNA]</scope>
    <source>
        <strain evidence="2 3">11061_1 CR5-6</strain>
    </source>
</reference>
<dbReference type="InterPro" id="IPR000210">
    <property type="entry name" value="BTB/POZ_dom"/>
</dbReference>
<sequence>MDVDISPDAWTNRETSLSPDFVTVGQGVEEHLQHPQLWFEDGNVLVISRNVWFKLHRGILSRFSSVFRDMFQLADADAGHHIQHCPAVDVTDDPAHLHLFFTLLYDGGRHPFLLDPHWPMEFGDARGVVLLASKYDVQHLRTEALRRLE</sequence>
<dbReference type="Pfam" id="PF00651">
    <property type="entry name" value="BTB"/>
    <property type="match status" value="1"/>
</dbReference>
<evidence type="ECO:0000313" key="2">
    <source>
        <dbReference type="EMBL" id="KIP01105.1"/>
    </source>
</evidence>
<dbReference type="Proteomes" id="UP000053257">
    <property type="component" value="Unassembled WGS sequence"/>
</dbReference>
<dbReference type="InterPro" id="IPR011333">
    <property type="entry name" value="SKP1/BTB/POZ_sf"/>
</dbReference>
<evidence type="ECO:0000259" key="1">
    <source>
        <dbReference type="PROSITE" id="PS50097"/>
    </source>
</evidence>
<accession>A0A0C3S120</accession>
<feature type="domain" description="BTB" evidence="1">
    <location>
        <begin position="42"/>
        <end position="107"/>
    </location>
</feature>
<dbReference type="EMBL" id="KN840933">
    <property type="protein sequence ID" value="KIP01105.1"/>
    <property type="molecule type" value="Genomic_DNA"/>
</dbReference>
<keyword evidence="3" id="KW-1185">Reference proteome</keyword>
<dbReference type="HOGENOM" id="CLU_1754105_0_0_1"/>
<protein>
    <recommendedName>
        <fullName evidence="1">BTB domain-containing protein</fullName>
    </recommendedName>
</protein>
<gene>
    <name evidence="2" type="ORF">PHLGIDRAFT_17445</name>
</gene>